<dbReference type="Proteomes" id="UP000664859">
    <property type="component" value="Unassembled WGS sequence"/>
</dbReference>
<name>A0A836CFE0_9STRA</name>
<accession>A0A836CFE0</accession>
<comment type="caution">
    <text evidence="2">The sequence shown here is derived from an EMBL/GenBank/DDBJ whole genome shotgun (WGS) entry which is preliminary data.</text>
</comment>
<proteinExistence type="predicted"/>
<reference evidence="2" key="1">
    <citation type="submission" date="2021-02" db="EMBL/GenBank/DDBJ databases">
        <title>First Annotated Genome of the Yellow-green Alga Tribonema minus.</title>
        <authorList>
            <person name="Mahan K.M."/>
        </authorList>
    </citation>
    <scope>NUCLEOTIDE SEQUENCE</scope>
    <source>
        <strain evidence="2">UTEX B ZZ1240</strain>
    </source>
</reference>
<feature type="region of interest" description="Disordered" evidence="1">
    <location>
        <begin position="76"/>
        <end position="112"/>
    </location>
</feature>
<dbReference type="AlphaFoldDB" id="A0A836CFE0"/>
<evidence type="ECO:0000313" key="3">
    <source>
        <dbReference type="Proteomes" id="UP000664859"/>
    </source>
</evidence>
<dbReference type="EMBL" id="JAFCMP010000166">
    <property type="protein sequence ID" value="KAG5184465.1"/>
    <property type="molecule type" value="Genomic_DNA"/>
</dbReference>
<evidence type="ECO:0000313" key="2">
    <source>
        <dbReference type="EMBL" id="KAG5184465.1"/>
    </source>
</evidence>
<gene>
    <name evidence="2" type="ORF">JKP88DRAFT_255454</name>
</gene>
<protein>
    <submittedName>
        <fullName evidence="2">Uncharacterized protein</fullName>
    </submittedName>
</protein>
<organism evidence="2 3">
    <name type="scientific">Tribonema minus</name>
    <dbReference type="NCBI Taxonomy" id="303371"/>
    <lineage>
        <taxon>Eukaryota</taxon>
        <taxon>Sar</taxon>
        <taxon>Stramenopiles</taxon>
        <taxon>Ochrophyta</taxon>
        <taxon>PX clade</taxon>
        <taxon>Xanthophyceae</taxon>
        <taxon>Tribonematales</taxon>
        <taxon>Tribonemataceae</taxon>
        <taxon>Tribonema</taxon>
    </lineage>
</organism>
<evidence type="ECO:0000256" key="1">
    <source>
        <dbReference type="SAM" id="MobiDB-lite"/>
    </source>
</evidence>
<keyword evidence="3" id="KW-1185">Reference proteome</keyword>
<sequence>MMKYLIPASALRASPIAPRDADIAAAASAPAVRVRTAMFSKQPAILRVDDVNTEDIPVMATIADMKAARETRAENERAANKRAANKRAANKRAAAGADGGHVKKTRTVPPGNTVDTAADGGEEAAALPHIEQLKALEELQGIDTKSQRFLLFGCTDERPQLCKKRPSSPKETQAVFPNKTQKIAARKKTFTPLGVLVTAPKQDCLKKLLNEVEFGTLHQRDPTFPVEPEPLPDFSNYFENGRWRSQHVVLHVIDKILCSMKSHSGQRDGHDFVLIDVMRKFLQAFHATNCSCGCGRHYCRSVLYLNGPSRISPDRKFDGCDYGHVLQVITLVDKRHNTPIKDDTVPTVRSHPASWLTVTTSDTLKNYRTRSEVLINKRTKNEVELAELQRYVYEKAMEEVRKLLKALKKAGKSLPEDVAAQIKAFDLDDRYHSSASIRRMLVTLRKITKVCANLDCGNKLCYGDDGHHDKMTLAHVPTRASPDRLLNALGYIGNTRLVCSSCNFSENEYSRVDDERTKSTKTPLYKLADYKGRCIAYLEGLIAMEAHEPTAEEKAELDKADLDKLVKEKAKLKKALRKRIIAMTE</sequence>